<organism evidence="8 9">
    <name type="scientific">Arcicella aquatica</name>
    <dbReference type="NCBI Taxonomy" id="217141"/>
    <lineage>
        <taxon>Bacteria</taxon>
        <taxon>Pseudomonadati</taxon>
        <taxon>Bacteroidota</taxon>
        <taxon>Cytophagia</taxon>
        <taxon>Cytophagales</taxon>
        <taxon>Flectobacillaceae</taxon>
        <taxon>Arcicella</taxon>
    </lineage>
</organism>
<dbReference type="Gene3D" id="2.60.120.620">
    <property type="entry name" value="q2cbj1_9rhob like domain"/>
    <property type="match status" value="1"/>
</dbReference>
<feature type="domain" description="Fe2OG dioxygenase" evidence="7">
    <location>
        <begin position="104"/>
        <end position="203"/>
    </location>
</feature>
<evidence type="ECO:0000256" key="4">
    <source>
        <dbReference type="ARBA" id="ARBA00022964"/>
    </source>
</evidence>
<keyword evidence="6" id="KW-0408">Iron</keyword>
<dbReference type="InterPro" id="IPR051559">
    <property type="entry name" value="HIF_prolyl_hydroxylases"/>
</dbReference>
<dbReference type="InterPro" id="IPR005123">
    <property type="entry name" value="Oxoglu/Fe-dep_dioxygenase_dom"/>
</dbReference>
<comment type="cofactor">
    <cofactor evidence="1">
        <name>L-ascorbate</name>
        <dbReference type="ChEBI" id="CHEBI:38290"/>
    </cofactor>
</comment>
<protein>
    <submittedName>
        <fullName evidence="8">2OG-Fe(II) oxygenase</fullName>
    </submittedName>
</protein>
<comment type="caution">
    <text evidence="8">The sequence shown here is derived from an EMBL/GenBank/DDBJ whole genome shotgun (WGS) entry which is preliminary data.</text>
</comment>
<evidence type="ECO:0000256" key="5">
    <source>
        <dbReference type="ARBA" id="ARBA00023002"/>
    </source>
</evidence>
<evidence type="ECO:0000313" key="8">
    <source>
        <dbReference type="EMBL" id="MEA5259734.1"/>
    </source>
</evidence>
<keyword evidence="9" id="KW-1185">Reference proteome</keyword>
<proteinExistence type="predicted"/>
<gene>
    <name evidence="8" type="ORF">VB264_18200</name>
</gene>
<dbReference type="InterPro" id="IPR006620">
    <property type="entry name" value="Pro_4_hyd_alph"/>
</dbReference>
<keyword evidence="5" id="KW-0560">Oxidoreductase</keyword>
<reference evidence="8 9" key="1">
    <citation type="submission" date="2023-12" db="EMBL/GenBank/DDBJ databases">
        <title>Novel species of the genus Arcicella isolated from rivers.</title>
        <authorList>
            <person name="Lu H."/>
        </authorList>
    </citation>
    <scope>NUCLEOTIDE SEQUENCE [LARGE SCALE GENOMIC DNA]</scope>
    <source>
        <strain evidence="8 9">LMG 21963</strain>
    </source>
</reference>
<keyword evidence="3" id="KW-0847">Vitamin C</keyword>
<dbReference type="PANTHER" id="PTHR12907:SF26">
    <property type="entry name" value="HIF PROLYL HYDROXYLASE, ISOFORM C"/>
    <property type="match status" value="1"/>
</dbReference>
<evidence type="ECO:0000256" key="2">
    <source>
        <dbReference type="ARBA" id="ARBA00022723"/>
    </source>
</evidence>
<dbReference type="InterPro" id="IPR044862">
    <property type="entry name" value="Pro_4_hyd_alph_FE2OG_OXY"/>
</dbReference>
<evidence type="ECO:0000256" key="3">
    <source>
        <dbReference type="ARBA" id="ARBA00022896"/>
    </source>
</evidence>
<dbReference type="PROSITE" id="PS51471">
    <property type="entry name" value="FE2OG_OXY"/>
    <property type="match status" value="1"/>
</dbReference>
<accession>A0ABU5QSP2</accession>
<dbReference type="EMBL" id="JAYFUL010000036">
    <property type="protein sequence ID" value="MEA5259734.1"/>
    <property type="molecule type" value="Genomic_DNA"/>
</dbReference>
<dbReference type="Proteomes" id="UP001304671">
    <property type="component" value="Unassembled WGS sequence"/>
</dbReference>
<name>A0ABU5QSP2_9BACT</name>
<sequence length="204" mass="23416">MLTQEEKFEGLIEGILANGYGVCDDFLSLEEVKSLSTRFETRFDAGNFKEAGIGKQSEVHTATAIRGDKILWLESNSVDLSERILLDKNQAFIDYLNQTCYLGIIDSEIHFAKYDIGKFYRRHRDTFQAQKGRILSVIYYLNIDWLPENGGNLLIYTQENNQEKIISIAPLAGRLVCFESEKLDHEVCETFKKRLSITGWLLNC</sequence>
<evidence type="ECO:0000313" key="9">
    <source>
        <dbReference type="Proteomes" id="UP001304671"/>
    </source>
</evidence>
<evidence type="ECO:0000256" key="6">
    <source>
        <dbReference type="ARBA" id="ARBA00023004"/>
    </source>
</evidence>
<evidence type="ECO:0000259" key="7">
    <source>
        <dbReference type="PROSITE" id="PS51471"/>
    </source>
</evidence>
<evidence type="ECO:0000256" key="1">
    <source>
        <dbReference type="ARBA" id="ARBA00001961"/>
    </source>
</evidence>
<dbReference type="RefSeq" id="WP_323251614.1">
    <property type="nucleotide sequence ID" value="NZ_JAYFUL010000036.1"/>
</dbReference>
<dbReference type="SMART" id="SM00702">
    <property type="entry name" value="P4Hc"/>
    <property type="match status" value="1"/>
</dbReference>
<keyword evidence="2" id="KW-0479">Metal-binding</keyword>
<dbReference type="Pfam" id="PF13640">
    <property type="entry name" value="2OG-FeII_Oxy_3"/>
    <property type="match status" value="1"/>
</dbReference>
<keyword evidence="4" id="KW-0223">Dioxygenase</keyword>
<dbReference type="PANTHER" id="PTHR12907">
    <property type="entry name" value="EGL NINE HOMOLOG-RELATED"/>
    <property type="match status" value="1"/>
</dbReference>